<dbReference type="EMBL" id="JAXOVC010000007">
    <property type="protein sequence ID" value="KAK4499291.1"/>
    <property type="molecule type" value="Genomic_DNA"/>
</dbReference>
<dbReference type="PANTHER" id="PTHR42085">
    <property type="entry name" value="F-BOX DOMAIN-CONTAINING PROTEIN"/>
    <property type="match status" value="1"/>
</dbReference>
<dbReference type="InterPro" id="IPR038883">
    <property type="entry name" value="AN11006-like"/>
</dbReference>
<keyword evidence="2" id="KW-1185">Reference proteome</keyword>
<dbReference type="Proteomes" id="UP001305779">
    <property type="component" value="Unassembled WGS sequence"/>
</dbReference>
<evidence type="ECO:0000313" key="1">
    <source>
        <dbReference type="EMBL" id="KAK4499291.1"/>
    </source>
</evidence>
<accession>A0ABR0ECR6</accession>
<proteinExistence type="predicted"/>
<comment type="caution">
    <text evidence="1">The sequence shown here is derived from an EMBL/GenBank/DDBJ whole genome shotgun (WGS) entry which is preliminary data.</text>
</comment>
<evidence type="ECO:0000313" key="2">
    <source>
        <dbReference type="Proteomes" id="UP001305779"/>
    </source>
</evidence>
<name>A0ABR0ECR6_ZASCE</name>
<protein>
    <recommendedName>
        <fullName evidence="3">F-box domain-containing protein</fullName>
    </recommendedName>
</protein>
<gene>
    <name evidence="1" type="ORF">PRZ48_009804</name>
</gene>
<sequence length="313" mass="33874">MADDAAENSDFCPLLDLLPGELRNNIYEYALSDANLTVSTRSGDNATVSNILDAAALTMTCKQIHQECGNLLYELNTATFSPKLPEPEDCNWLTRVAAQQQQRNILKRIIFELPELSEGVPELSRLRALNIPLQSLERSGANTTLRITMRPSLDLRFRVTDDEESMWAAIAACDRPENAGPGQFEGDADLVAFTYMDCIAAAAAKKDTWKHKEVELRGTLSMFHTTDSRATKTQVQASNSKSPDRITRCPAPDVLVADALVSVADKDADSGIVVVAVAEAVDNGIDVVEAATPLEEAGEADVVVAVPVSITDP</sequence>
<organism evidence="1 2">
    <name type="scientific">Zasmidium cellare</name>
    <name type="common">Wine cellar mold</name>
    <name type="synonym">Racodium cellare</name>
    <dbReference type="NCBI Taxonomy" id="395010"/>
    <lineage>
        <taxon>Eukaryota</taxon>
        <taxon>Fungi</taxon>
        <taxon>Dikarya</taxon>
        <taxon>Ascomycota</taxon>
        <taxon>Pezizomycotina</taxon>
        <taxon>Dothideomycetes</taxon>
        <taxon>Dothideomycetidae</taxon>
        <taxon>Mycosphaerellales</taxon>
        <taxon>Mycosphaerellaceae</taxon>
        <taxon>Zasmidium</taxon>
    </lineage>
</organism>
<dbReference type="PANTHER" id="PTHR42085:SF1">
    <property type="entry name" value="F-BOX DOMAIN-CONTAINING PROTEIN"/>
    <property type="match status" value="1"/>
</dbReference>
<reference evidence="1 2" key="1">
    <citation type="journal article" date="2023" name="G3 (Bethesda)">
        <title>A chromosome-level genome assembly of Zasmidium syzygii isolated from banana leaves.</title>
        <authorList>
            <person name="van Westerhoven A.C."/>
            <person name="Mehrabi R."/>
            <person name="Talebi R."/>
            <person name="Steentjes M.B.F."/>
            <person name="Corcolon B."/>
            <person name="Chong P.A."/>
            <person name="Kema G.H.J."/>
            <person name="Seidl M.F."/>
        </authorList>
    </citation>
    <scope>NUCLEOTIDE SEQUENCE [LARGE SCALE GENOMIC DNA]</scope>
    <source>
        <strain evidence="1 2">P124</strain>
    </source>
</reference>
<evidence type="ECO:0008006" key="3">
    <source>
        <dbReference type="Google" id="ProtNLM"/>
    </source>
</evidence>